<evidence type="ECO:0000256" key="3">
    <source>
        <dbReference type="ARBA" id="ARBA00022729"/>
    </source>
</evidence>
<sequence>MTWLGDELGRIADDMPERDLTVRAYELHRRRRRNLVALTAAALVVVVVLAGTVTTRLLPGRAADAVSPPAPPEQSTVDVGWVPTAAALPLFVAQSEGYFAAEGLTVRPVSVQAGAAGVPLLLTKRLAIVESDYCTALATNALGKDIKIVGGMHRAGPRSLALTVPAGSRIRDVSGLKDKWIAVPGLSGLPTLALTALLERHGLARQDVKLAETSYPDMVKGLNRGRFAAALLAEPFVTAGASKVRVLEEAMSGEFAGLPDSGWAATGEWARANPRTLAAFQRAIAKAQRRIAADPALVARTLPKYLRIDPRAAARADAGSYPVGLDVRGLQRLADLARRHRFLRGPIDVRTVIASPG</sequence>
<comment type="similarity">
    <text evidence="2">Belongs to the bacterial solute-binding protein SsuA/TauA family.</text>
</comment>
<dbReference type="PANTHER" id="PTHR30024">
    <property type="entry name" value="ALIPHATIC SULFONATES-BINDING PROTEIN-RELATED"/>
    <property type="match status" value="1"/>
</dbReference>
<keyword evidence="6" id="KW-1185">Reference proteome</keyword>
<reference evidence="5 6" key="1">
    <citation type="submission" date="2022-04" db="EMBL/GenBank/DDBJ databases">
        <title>Genome draft of Actinomadura sp. ATCC 31491.</title>
        <authorList>
            <person name="Shi X."/>
            <person name="Du Y."/>
        </authorList>
    </citation>
    <scope>NUCLEOTIDE SEQUENCE [LARGE SCALE GENOMIC DNA]</scope>
    <source>
        <strain evidence="5 6">ATCC 31491</strain>
    </source>
</reference>
<dbReference type="Proteomes" id="UP001317259">
    <property type="component" value="Unassembled WGS sequence"/>
</dbReference>
<comment type="caution">
    <text evidence="5">The sequence shown here is derived from an EMBL/GenBank/DDBJ whole genome shotgun (WGS) entry which is preliminary data.</text>
</comment>
<keyword evidence="4" id="KW-1133">Transmembrane helix</keyword>
<evidence type="ECO:0000256" key="2">
    <source>
        <dbReference type="ARBA" id="ARBA00010742"/>
    </source>
</evidence>
<gene>
    <name evidence="5" type="ORF">MF672_045100</name>
</gene>
<evidence type="ECO:0000256" key="4">
    <source>
        <dbReference type="SAM" id="Phobius"/>
    </source>
</evidence>
<dbReference type="RefSeq" id="WP_242380130.1">
    <property type="nucleotide sequence ID" value="NZ_JAKRKC020000003.1"/>
</dbReference>
<dbReference type="Pfam" id="PF13379">
    <property type="entry name" value="NMT1_2"/>
    <property type="match status" value="1"/>
</dbReference>
<organism evidence="5 6">
    <name type="scientific">Actinomadura luzonensis</name>
    <dbReference type="NCBI Taxonomy" id="2805427"/>
    <lineage>
        <taxon>Bacteria</taxon>
        <taxon>Bacillati</taxon>
        <taxon>Actinomycetota</taxon>
        <taxon>Actinomycetes</taxon>
        <taxon>Streptosporangiales</taxon>
        <taxon>Thermomonosporaceae</taxon>
        <taxon>Actinomadura</taxon>
    </lineage>
</organism>
<accession>A0ABT0G8M5</accession>
<dbReference type="PANTHER" id="PTHR30024:SF47">
    <property type="entry name" value="TAURINE-BINDING PERIPLASMIC PROTEIN"/>
    <property type="match status" value="1"/>
</dbReference>
<protein>
    <submittedName>
        <fullName evidence="5">ABC transporter substrate-binding protein</fullName>
    </submittedName>
</protein>
<feature type="transmembrane region" description="Helical" evidence="4">
    <location>
        <begin position="35"/>
        <end position="58"/>
    </location>
</feature>
<comment type="subcellular location">
    <subcellularLocation>
        <location evidence="1">Periplasm</location>
    </subcellularLocation>
</comment>
<proteinExistence type="inferred from homology"/>
<keyword evidence="4" id="KW-0812">Transmembrane</keyword>
<name>A0ABT0G8M5_9ACTN</name>
<dbReference type="SUPFAM" id="SSF53850">
    <property type="entry name" value="Periplasmic binding protein-like II"/>
    <property type="match status" value="1"/>
</dbReference>
<keyword evidence="3" id="KW-0732">Signal</keyword>
<dbReference type="Gene3D" id="3.40.190.10">
    <property type="entry name" value="Periplasmic binding protein-like II"/>
    <property type="match status" value="2"/>
</dbReference>
<keyword evidence="4" id="KW-0472">Membrane</keyword>
<evidence type="ECO:0000313" key="5">
    <source>
        <dbReference type="EMBL" id="MCK2220937.1"/>
    </source>
</evidence>
<evidence type="ECO:0000256" key="1">
    <source>
        <dbReference type="ARBA" id="ARBA00004418"/>
    </source>
</evidence>
<dbReference type="EMBL" id="JAKRKC020000003">
    <property type="protein sequence ID" value="MCK2220937.1"/>
    <property type="molecule type" value="Genomic_DNA"/>
</dbReference>
<evidence type="ECO:0000313" key="6">
    <source>
        <dbReference type="Proteomes" id="UP001317259"/>
    </source>
</evidence>